<feature type="region of interest" description="Disordered" evidence="8">
    <location>
        <begin position="200"/>
        <end position="225"/>
    </location>
</feature>
<dbReference type="CDD" id="cd02503">
    <property type="entry name" value="MobA"/>
    <property type="match status" value="1"/>
</dbReference>
<proteinExistence type="predicted"/>
<evidence type="ECO:0000256" key="6">
    <source>
        <dbReference type="ARBA" id="ARBA00023134"/>
    </source>
</evidence>
<dbReference type="InterPro" id="IPR013482">
    <property type="entry name" value="Molybde_CF_guanTrfase"/>
</dbReference>
<gene>
    <name evidence="10" type="ORF">Poly30_26440</name>
</gene>
<name>A0A518ESU0_9BACT</name>
<organism evidence="10 11">
    <name type="scientific">Saltatorellus ferox</name>
    <dbReference type="NCBI Taxonomy" id="2528018"/>
    <lineage>
        <taxon>Bacteria</taxon>
        <taxon>Pseudomonadati</taxon>
        <taxon>Planctomycetota</taxon>
        <taxon>Planctomycetia</taxon>
        <taxon>Planctomycetia incertae sedis</taxon>
        <taxon>Saltatorellus</taxon>
    </lineage>
</organism>
<evidence type="ECO:0000256" key="1">
    <source>
        <dbReference type="ARBA" id="ARBA00022490"/>
    </source>
</evidence>
<keyword evidence="11" id="KW-1185">Reference proteome</keyword>
<dbReference type="AlphaFoldDB" id="A0A518ESU0"/>
<dbReference type="GO" id="GO:0006777">
    <property type="term" value="P:Mo-molybdopterin cofactor biosynthetic process"/>
    <property type="evidence" value="ECO:0007669"/>
    <property type="project" value="UniProtKB-KW"/>
</dbReference>
<keyword evidence="3" id="KW-0479">Metal-binding</keyword>
<keyword evidence="2" id="KW-0808">Transferase</keyword>
<dbReference type="InterPro" id="IPR029044">
    <property type="entry name" value="Nucleotide-diphossugar_trans"/>
</dbReference>
<feature type="domain" description="MobA-like NTP transferase" evidence="9">
    <location>
        <begin position="1"/>
        <end position="153"/>
    </location>
</feature>
<dbReference type="SUPFAM" id="SSF53448">
    <property type="entry name" value="Nucleotide-diphospho-sugar transferases"/>
    <property type="match status" value="1"/>
</dbReference>
<dbReference type="Pfam" id="PF12804">
    <property type="entry name" value="NTP_transf_3"/>
    <property type="match status" value="1"/>
</dbReference>
<evidence type="ECO:0000313" key="11">
    <source>
        <dbReference type="Proteomes" id="UP000320390"/>
    </source>
</evidence>
<accession>A0A518ESU0</accession>
<dbReference type="GO" id="GO:0005525">
    <property type="term" value="F:GTP binding"/>
    <property type="evidence" value="ECO:0007669"/>
    <property type="project" value="UniProtKB-KW"/>
</dbReference>
<evidence type="ECO:0000256" key="3">
    <source>
        <dbReference type="ARBA" id="ARBA00022723"/>
    </source>
</evidence>
<evidence type="ECO:0000313" key="10">
    <source>
        <dbReference type="EMBL" id="QDV07125.1"/>
    </source>
</evidence>
<reference evidence="10 11" key="1">
    <citation type="submission" date="2019-02" db="EMBL/GenBank/DDBJ databases">
        <title>Deep-cultivation of Planctomycetes and their phenomic and genomic characterization uncovers novel biology.</title>
        <authorList>
            <person name="Wiegand S."/>
            <person name="Jogler M."/>
            <person name="Boedeker C."/>
            <person name="Pinto D."/>
            <person name="Vollmers J."/>
            <person name="Rivas-Marin E."/>
            <person name="Kohn T."/>
            <person name="Peeters S.H."/>
            <person name="Heuer A."/>
            <person name="Rast P."/>
            <person name="Oberbeckmann S."/>
            <person name="Bunk B."/>
            <person name="Jeske O."/>
            <person name="Meyerdierks A."/>
            <person name="Storesund J.E."/>
            <person name="Kallscheuer N."/>
            <person name="Luecker S."/>
            <person name="Lage O.M."/>
            <person name="Pohl T."/>
            <person name="Merkel B.J."/>
            <person name="Hornburger P."/>
            <person name="Mueller R.-W."/>
            <person name="Bruemmer F."/>
            <person name="Labrenz M."/>
            <person name="Spormann A.M."/>
            <person name="Op den Camp H."/>
            <person name="Overmann J."/>
            <person name="Amann R."/>
            <person name="Jetten M.S.M."/>
            <person name="Mascher T."/>
            <person name="Medema M.H."/>
            <person name="Devos D.P."/>
            <person name="Kaster A.-K."/>
            <person name="Ovreas L."/>
            <person name="Rohde M."/>
            <person name="Galperin M.Y."/>
            <person name="Jogler C."/>
        </authorList>
    </citation>
    <scope>NUCLEOTIDE SEQUENCE [LARGE SCALE GENOMIC DNA]</scope>
    <source>
        <strain evidence="10 11">Poly30</strain>
    </source>
</reference>
<dbReference type="EMBL" id="CP036434">
    <property type="protein sequence ID" value="QDV07125.1"/>
    <property type="molecule type" value="Genomic_DNA"/>
</dbReference>
<protein>
    <submittedName>
        <fullName evidence="10">Molybdopterin-guanine dinucleotide biosynthesis protein MobA</fullName>
    </submittedName>
</protein>
<dbReference type="GO" id="GO:0046872">
    <property type="term" value="F:metal ion binding"/>
    <property type="evidence" value="ECO:0007669"/>
    <property type="project" value="UniProtKB-KW"/>
</dbReference>
<keyword evidence="1" id="KW-0963">Cytoplasm</keyword>
<evidence type="ECO:0000256" key="5">
    <source>
        <dbReference type="ARBA" id="ARBA00022842"/>
    </source>
</evidence>
<dbReference type="Gene3D" id="3.90.550.10">
    <property type="entry name" value="Spore Coat Polysaccharide Biosynthesis Protein SpsA, Chain A"/>
    <property type="match status" value="1"/>
</dbReference>
<evidence type="ECO:0000256" key="8">
    <source>
        <dbReference type="SAM" id="MobiDB-lite"/>
    </source>
</evidence>
<keyword evidence="6" id="KW-0342">GTP-binding</keyword>
<evidence type="ECO:0000259" key="9">
    <source>
        <dbReference type="Pfam" id="PF12804"/>
    </source>
</evidence>
<evidence type="ECO:0000256" key="4">
    <source>
        <dbReference type="ARBA" id="ARBA00022741"/>
    </source>
</evidence>
<keyword evidence="7" id="KW-0501">Molybdenum cofactor biosynthesis</keyword>
<sequence length="225" mass="23788">MGEDKALLPWPTRDGEQPLFVRAARVLEEVSAFVEISVGNGDPRPGIEQRDWTTFRDEFDHAGPLAGLSAALDRARSHDLDGVLALACDMPLVDAEDLRTLLTELQNGADAAIWTVPRQGGSPQDQPLVGAYSVVCAAAARDALASGARRMVAIEALPVAGGRPLRLVRVPASENSSHRLVNVNTPSDYDSALVEASSARALDRTPARVQGVDAGGTSPETGHHS</sequence>
<evidence type="ECO:0000256" key="7">
    <source>
        <dbReference type="ARBA" id="ARBA00023150"/>
    </source>
</evidence>
<dbReference type="InterPro" id="IPR025877">
    <property type="entry name" value="MobA-like_NTP_Trfase"/>
</dbReference>
<dbReference type="PANTHER" id="PTHR19136:SF81">
    <property type="entry name" value="MOLYBDENUM COFACTOR GUANYLYLTRANSFERASE"/>
    <property type="match status" value="1"/>
</dbReference>
<keyword evidence="5" id="KW-0460">Magnesium</keyword>
<evidence type="ECO:0000256" key="2">
    <source>
        <dbReference type="ARBA" id="ARBA00022679"/>
    </source>
</evidence>
<keyword evidence="4" id="KW-0547">Nucleotide-binding</keyword>
<dbReference type="Proteomes" id="UP000320390">
    <property type="component" value="Chromosome"/>
</dbReference>
<dbReference type="GO" id="GO:0016779">
    <property type="term" value="F:nucleotidyltransferase activity"/>
    <property type="evidence" value="ECO:0007669"/>
    <property type="project" value="UniProtKB-ARBA"/>
</dbReference>
<dbReference type="PANTHER" id="PTHR19136">
    <property type="entry name" value="MOLYBDENUM COFACTOR GUANYLYLTRANSFERASE"/>
    <property type="match status" value="1"/>
</dbReference>